<feature type="domain" description="HTH gntR-type" evidence="4">
    <location>
        <begin position="8"/>
        <end position="76"/>
    </location>
</feature>
<keyword evidence="2 5" id="KW-0238">DNA-binding</keyword>
<dbReference type="SMART" id="SM00345">
    <property type="entry name" value="HTH_GNTR"/>
    <property type="match status" value="1"/>
</dbReference>
<dbReference type="Gene3D" id="1.20.120.530">
    <property type="entry name" value="GntR ligand-binding domain-like"/>
    <property type="match status" value="1"/>
</dbReference>
<organism evidence="5 6">
    <name type="scientific">Gordonia humi</name>
    <dbReference type="NCBI Taxonomy" id="686429"/>
    <lineage>
        <taxon>Bacteria</taxon>
        <taxon>Bacillati</taxon>
        <taxon>Actinomycetota</taxon>
        <taxon>Actinomycetes</taxon>
        <taxon>Mycobacteriales</taxon>
        <taxon>Gordoniaceae</taxon>
        <taxon>Gordonia</taxon>
    </lineage>
</organism>
<dbReference type="PANTHER" id="PTHR43537:SF44">
    <property type="entry name" value="GNTR FAMILY REGULATORY PROTEIN"/>
    <property type="match status" value="1"/>
</dbReference>
<dbReference type="Pfam" id="PF00392">
    <property type="entry name" value="GntR"/>
    <property type="match status" value="1"/>
</dbReference>
<dbReference type="GO" id="GO:0003677">
    <property type="term" value="F:DNA binding"/>
    <property type="evidence" value="ECO:0007669"/>
    <property type="project" value="UniProtKB-KW"/>
</dbReference>
<evidence type="ECO:0000313" key="6">
    <source>
        <dbReference type="Proteomes" id="UP000551501"/>
    </source>
</evidence>
<sequence length="229" mass="24359">MPRIAQNRTLPEQVADQLRDRIAAGEFPVGSLLPGELALAAEMGVSRGSVREALRSLVLAGMLGARPGYGTFVTATSDVAPALARRVDRDRTADVEQVRSILEREGARLAARNASADHLRGLREALAARAEAVDGAAYAAADIAFHRILLDASGNALLAELYRGVGGNEQALEHLNSRDFPITSAPEVVEIDRAHQAIFDAVAARDPEAAAAAVDRTVVMVHAWAEDNR</sequence>
<comment type="caution">
    <text evidence="5">The sequence shown here is derived from an EMBL/GenBank/DDBJ whole genome shotgun (WGS) entry which is preliminary data.</text>
</comment>
<dbReference type="RefSeq" id="WP_183370396.1">
    <property type="nucleotide sequence ID" value="NZ_BAABHL010000127.1"/>
</dbReference>
<evidence type="ECO:0000256" key="3">
    <source>
        <dbReference type="ARBA" id="ARBA00023163"/>
    </source>
</evidence>
<dbReference type="EMBL" id="JACIFP010000001">
    <property type="protein sequence ID" value="MBB4135341.1"/>
    <property type="molecule type" value="Genomic_DNA"/>
</dbReference>
<gene>
    <name evidence="5" type="ORF">BKA16_001893</name>
</gene>
<dbReference type="PROSITE" id="PS50949">
    <property type="entry name" value="HTH_GNTR"/>
    <property type="match status" value="1"/>
</dbReference>
<evidence type="ECO:0000313" key="5">
    <source>
        <dbReference type="EMBL" id="MBB4135341.1"/>
    </source>
</evidence>
<evidence type="ECO:0000256" key="1">
    <source>
        <dbReference type="ARBA" id="ARBA00023015"/>
    </source>
</evidence>
<dbReference type="InterPro" id="IPR036390">
    <property type="entry name" value="WH_DNA-bd_sf"/>
</dbReference>
<dbReference type="Proteomes" id="UP000551501">
    <property type="component" value="Unassembled WGS sequence"/>
</dbReference>
<keyword evidence="1" id="KW-0805">Transcription regulation</keyword>
<keyword evidence="3" id="KW-0804">Transcription</keyword>
<dbReference type="Gene3D" id="1.10.10.10">
    <property type="entry name" value="Winged helix-like DNA-binding domain superfamily/Winged helix DNA-binding domain"/>
    <property type="match status" value="1"/>
</dbReference>
<name>A0A840EUT4_9ACTN</name>
<dbReference type="InterPro" id="IPR008920">
    <property type="entry name" value="TF_FadR/GntR_C"/>
</dbReference>
<dbReference type="GO" id="GO:0003700">
    <property type="term" value="F:DNA-binding transcription factor activity"/>
    <property type="evidence" value="ECO:0007669"/>
    <property type="project" value="InterPro"/>
</dbReference>
<reference evidence="5 6" key="1">
    <citation type="submission" date="2020-08" db="EMBL/GenBank/DDBJ databases">
        <title>Sequencing the genomes of 1000 actinobacteria strains.</title>
        <authorList>
            <person name="Klenk H.-P."/>
        </authorList>
    </citation>
    <scope>NUCLEOTIDE SEQUENCE [LARGE SCALE GENOMIC DNA]</scope>
    <source>
        <strain evidence="5 6">DSM 45298</strain>
    </source>
</reference>
<protein>
    <submittedName>
        <fullName evidence="5">DNA-binding FadR family transcriptional regulator</fullName>
    </submittedName>
</protein>
<evidence type="ECO:0000256" key="2">
    <source>
        <dbReference type="ARBA" id="ARBA00023125"/>
    </source>
</evidence>
<dbReference type="InterPro" id="IPR000524">
    <property type="entry name" value="Tscrpt_reg_HTH_GntR"/>
</dbReference>
<dbReference type="InterPro" id="IPR011711">
    <property type="entry name" value="GntR_C"/>
</dbReference>
<accession>A0A840EUT4</accession>
<dbReference type="SMART" id="SM00895">
    <property type="entry name" value="FCD"/>
    <property type="match status" value="1"/>
</dbReference>
<proteinExistence type="predicted"/>
<dbReference type="AlphaFoldDB" id="A0A840EUT4"/>
<dbReference type="SUPFAM" id="SSF48008">
    <property type="entry name" value="GntR ligand-binding domain-like"/>
    <property type="match status" value="1"/>
</dbReference>
<dbReference type="PRINTS" id="PR00035">
    <property type="entry name" value="HTHGNTR"/>
</dbReference>
<dbReference type="CDD" id="cd07377">
    <property type="entry name" value="WHTH_GntR"/>
    <property type="match status" value="1"/>
</dbReference>
<evidence type="ECO:0000259" key="4">
    <source>
        <dbReference type="PROSITE" id="PS50949"/>
    </source>
</evidence>
<keyword evidence="6" id="KW-1185">Reference proteome</keyword>
<dbReference type="PANTHER" id="PTHR43537">
    <property type="entry name" value="TRANSCRIPTIONAL REGULATOR, GNTR FAMILY"/>
    <property type="match status" value="1"/>
</dbReference>
<dbReference type="Pfam" id="PF07729">
    <property type="entry name" value="FCD"/>
    <property type="match status" value="1"/>
</dbReference>
<dbReference type="SUPFAM" id="SSF46785">
    <property type="entry name" value="Winged helix' DNA-binding domain"/>
    <property type="match status" value="1"/>
</dbReference>
<dbReference type="InterPro" id="IPR036388">
    <property type="entry name" value="WH-like_DNA-bd_sf"/>
</dbReference>